<dbReference type="Proteomes" id="UP001221757">
    <property type="component" value="Unassembled WGS sequence"/>
</dbReference>
<dbReference type="Pfam" id="PF00107">
    <property type="entry name" value="ADH_zinc_N"/>
    <property type="match status" value="1"/>
</dbReference>
<dbReference type="InterPro" id="IPR013149">
    <property type="entry name" value="ADH-like_C"/>
</dbReference>
<keyword evidence="3" id="KW-1185">Reference proteome</keyword>
<dbReference type="SUPFAM" id="SSF50129">
    <property type="entry name" value="GroES-like"/>
    <property type="match status" value="1"/>
</dbReference>
<sequence>MPPVIDPGFDPGFPKTHTFTFGSYNNLVLHEVPLGAPKPNEVLVKTHAVSLQFRDLMIANQTYPFGATWNLVPCSDMAGEIISVGADVTQWKVGDRVSASFMLDKLHDEQTPEIINSALGGASQGVLTEYRTFPAHSLVAFPAHFTYEEASTLPVAALTAYNAFVGGFSPVKAGDTILVLGTGGVSMFALQFAVTSGAICIVLSSSDEKLKVAMKLGAKHAINYKTTPTWDEEVLKLTKGVGVDRVIEVAGNATLARSIASVKINGSIDIIGAVGGGSDSPIDIVLPSITKGFYLRGIYVGSLVQFKTMNKLIEANPETTHPVIDKVFDFTEAKAAFKYFETQAHVGKVVIKF</sequence>
<dbReference type="Pfam" id="PF08240">
    <property type="entry name" value="ADH_N"/>
    <property type="match status" value="1"/>
</dbReference>
<dbReference type="PANTHER" id="PTHR45033">
    <property type="match status" value="1"/>
</dbReference>
<dbReference type="Gene3D" id="3.40.50.720">
    <property type="entry name" value="NAD(P)-binding Rossmann-like Domain"/>
    <property type="match status" value="1"/>
</dbReference>
<dbReference type="AlphaFoldDB" id="A0AAD7G197"/>
<dbReference type="InterPro" id="IPR011032">
    <property type="entry name" value="GroES-like_sf"/>
</dbReference>
<evidence type="ECO:0000313" key="2">
    <source>
        <dbReference type="EMBL" id="KAJ7649602.1"/>
    </source>
</evidence>
<proteinExistence type="predicted"/>
<dbReference type="InterPro" id="IPR020843">
    <property type="entry name" value="ER"/>
</dbReference>
<protein>
    <submittedName>
        <fullName evidence="2">Alcohol dehydrogenase superfamily protein</fullName>
    </submittedName>
</protein>
<dbReference type="EMBL" id="JARKIE010000362">
    <property type="protein sequence ID" value="KAJ7649602.1"/>
    <property type="molecule type" value="Genomic_DNA"/>
</dbReference>
<dbReference type="InterPro" id="IPR052711">
    <property type="entry name" value="Zinc_ADH-like"/>
</dbReference>
<dbReference type="PANTHER" id="PTHR45033:SF2">
    <property type="entry name" value="ZINC-TYPE ALCOHOL DEHYDROGENASE-LIKE PROTEIN C1773.06C"/>
    <property type="match status" value="1"/>
</dbReference>
<dbReference type="InterPro" id="IPR036291">
    <property type="entry name" value="NAD(P)-bd_dom_sf"/>
</dbReference>
<dbReference type="CDD" id="cd08276">
    <property type="entry name" value="MDR7"/>
    <property type="match status" value="1"/>
</dbReference>
<evidence type="ECO:0000259" key="1">
    <source>
        <dbReference type="SMART" id="SM00829"/>
    </source>
</evidence>
<gene>
    <name evidence="2" type="ORF">B0H17DRAFT_958417</name>
</gene>
<accession>A0AAD7G197</accession>
<evidence type="ECO:0000313" key="3">
    <source>
        <dbReference type="Proteomes" id="UP001221757"/>
    </source>
</evidence>
<organism evidence="2 3">
    <name type="scientific">Mycena rosella</name>
    <name type="common">Pink bonnet</name>
    <name type="synonym">Agaricus rosellus</name>
    <dbReference type="NCBI Taxonomy" id="1033263"/>
    <lineage>
        <taxon>Eukaryota</taxon>
        <taxon>Fungi</taxon>
        <taxon>Dikarya</taxon>
        <taxon>Basidiomycota</taxon>
        <taxon>Agaricomycotina</taxon>
        <taxon>Agaricomycetes</taxon>
        <taxon>Agaricomycetidae</taxon>
        <taxon>Agaricales</taxon>
        <taxon>Marasmiineae</taxon>
        <taxon>Mycenaceae</taxon>
        <taxon>Mycena</taxon>
    </lineage>
</organism>
<dbReference type="SMART" id="SM00829">
    <property type="entry name" value="PKS_ER"/>
    <property type="match status" value="1"/>
</dbReference>
<dbReference type="InterPro" id="IPR013154">
    <property type="entry name" value="ADH-like_N"/>
</dbReference>
<dbReference type="SUPFAM" id="SSF51735">
    <property type="entry name" value="NAD(P)-binding Rossmann-fold domains"/>
    <property type="match status" value="1"/>
</dbReference>
<name>A0AAD7G197_MYCRO</name>
<comment type="caution">
    <text evidence="2">The sequence shown here is derived from an EMBL/GenBank/DDBJ whole genome shotgun (WGS) entry which is preliminary data.</text>
</comment>
<dbReference type="Gene3D" id="3.90.180.10">
    <property type="entry name" value="Medium-chain alcohol dehydrogenases, catalytic domain"/>
    <property type="match status" value="1"/>
</dbReference>
<reference evidence="2" key="1">
    <citation type="submission" date="2023-03" db="EMBL/GenBank/DDBJ databases">
        <title>Massive genome expansion in bonnet fungi (Mycena s.s.) driven by repeated elements and novel gene families across ecological guilds.</title>
        <authorList>
            <consortium name="Lawrence Berkeley National Laboratory"/>
            <person name="Harder C.B."/>
            <person name="Miyauchi S."/>
            <person name="Viragh M."/>
            <person name="Kuo A."/>
            <person name="Thoen E."/>
            <person name="Andreopoulos B."/>
            <person name="Lu D."/>
            <person name="Skrede I."/>
            <person name="Drula E."/>
            <person name="Henrissat B."/>
            <person name="Morin E."/>
            <person name="Kohler A."/>
            <person name="Barry K."/>
            <person name="LaButti K."/>
            <person name="Morin E."/>
            <person name="Salamov A."/>
            <person name="Lipzen A."/>
            <person name="Mereny Z."/>
            <person name="Hegedus B."/>
            <person name="Baldrian P."/>
            <person name="Stursova M."/>
            <person name="Weitz H."/>
            <person name="Taylor A."/>
            <person name="Grigoriev I.V."/>
            <person name="Nagy L.G."/>
            <person name="Martin F."/>
            <person name="Kauserud H."/>
        </authorList>
    </citation>
    <scope>NUCLEOTIDE SEQUENCE</scope>
    <source>
        <strain evidence="2">CBHHK067</strain>
    </source>
</reference>
<feature type="domain" description="Enoyl reductase (ER)" evidence="1">
    <location>
        <begin position="22"/>
        <end position="351"/>
    </location>
</feature>
<dbReference type="GO" id="GO:0016491">
    <property type="term" value="F:oxidoreductase activity"/>
    <property type="evidence" value="ECO:0007669"/>
    <property type="project" value="InterPro"/>
</dbReference>